<keyword evidence="1" id="KW-1133">Transmembrane helix</keyword>
<accession>A0A7Y7US12</accession>
<feature type="transmembrane region" description="Helical" evidence="1">
    <location>
        <begin position="39"/>
        <end position="59"/>
    </location>
</feature>
<dbReference type="InterPro" id="IPR012495">
    <property type="entry name" value="TadE-like_dom"/>
</dbReference>
<reference evidence="5 6" key="1">
    <citation type="submission" date="2020-05" db="EMBL/GenBank/DDBJ databases">
        <title>Draft Genome Sequences of Sphingomonas sp. Isolated from the International Space Station.</title>
        <authorList>
            <person name="Bijlani S."/>
            <person name="Singh N.K."/>
            <person name="Mason C.E."/>
            <person name="Wang C.C."/>
            <person name="Venkateswaran K."/>
        </authorList>
    </citation>
    <scope>NUCLEOTIDE SEQUENCE [LARGE SCALE GENOMIC DNA]</scope>
    <source>
        <strain evidence="3 6">IIF7SW-B5</strain>
        <strain evidence="4">ISS-IIF7SWP</strain>
    </source>
</reference>
<evidence type="ECO:0000313" key="4">
    <source>
        <dbReference type="EMBL" id="NVP31231.1"/>
    </source>
</evidence>
<gene>
    <name evidence="3" type="ORF">HKX05_03900</name>
    <name evidence="4" type="ORF">HLV41_09265</name>
</gene>
<dbReference type="RefSeq" id="WP_061780181.1">
    <property type="nucleotide sequence ID" value="NZ_JABEOV010000006.1"/>
</dbReference>
<dbReference type="EMBL" id="JABEOV010000006">
    <property type="protein sequence ID" value="NNG52487.1"/>
    <property type="molecule type" value="Genomic_DNA"/>
</dbReference>
<name>A0A7Y7US12_9SPHN</name>
<proteinExistence type="predicted"/>
<sequence>MAYSFARLATSTSFRIFHRRVCCAVNGCRRAVAAVELALILPFLLALLMGIVSYGDYFLTAHLVQQAANDAARASLAGLDASERKVIAVDTAKRVLDSTGVLRRDRGQVDTAEVDNLITVSIRYDASADPLLNLPFVPTPGQILMAKGVAMVGGL</sequence>
<feature type="domain" description="TadE-like" evidence="2">
    <location>
        <begin position="32"/>
        <end position="73"/>
    </location>
</feature>
<dbReference type="Proteomes" id="UP000557656">
    <property type="component" value="Unassembled WGS sequence"/>
</dbReference>
<dbReference type="Pfam" id="PF07811">
    <property type="entry name" value="TadE"/>
    <property type="match status" value="1"/>
</dbReference>
<protein>
    <submittedName>
        <fullName evidence="4">Pilus assembly protein</fullName>
    </submittedName>
    <submittedName>
        <fullName evidence="3">Transporter</fullName>
    </submittedName>
</protein>
<evidence type="ECO:0000259" key="2">
    <source>
        <dbReference type="Pfam" id="PF07811"/>
    </source>
</evidence>
<organism evidence="4 5">
    <name type="scientific">Sphingomonas sanguinis</name>
    <dbReference type="NCBI Taxonomy" id="33051"/>
    <lineage>
        <taxon>Bacteria</taxon>
        <taxon>Pseudomonadati</taxon>
        <taxon>Pseudomonadota</taxon>
        <taxon>Alphaproteobacteria</taxon>
        <taxon>Sphingomonadales</taxon>
        <taxon>Sphingomonadaceae</taxon>
        <taxon>Sphingomonas</taxon>
    </lineage>
</organism>
<evidence type="ECO:0000313" key="3">
    <source>
        <dbReference type="EMBL" id="NNG52487.1"/>
    </source>
</evidence>
<dbReference type="Proteomes" id="UP000531581">
    <property type="component" value="Unassembled WGS sequence"/>
</dbReference>
<keyword evidence="6" id="KW-1185">Reference proteome</keyword>
<evidence type="ECO:0000313" key="5">
    <source>
        <dbReference type="Proteomes" id="UP000531581"/>
    </source>
</evidence>
<dbReference type="EMBL" id="JABYQV010000006">
    <property type="protein sequence ID" value="NVP31231.1"/>
    <property type="molecule type" value="Genomic_DNA"/>
</dbReference>
<comment type="caution">
    <text evidence="4">The sequence shown here is derived from an EMBL/GenBank/DDBJ whole genome shotgun (WGS) entry which is preliminary data.</text>
</comment>
<keyword evidence="1" id="KW-0472">Membrane</keyword>
<keyword evidence="1" id="KW-0812">Transmembrane</keyword>
<evidence type="ECO:0000313" key="6">
    <source>
        <dbReference type="Proteomes" id="UP000557656"/>
    </source>
</evidence>
<dbReference type="GeneID" id="78486372"/>
<dbReference type="AlphaFoldDB" id="A0A7Y7US12"/>
<evidence type="ECO:0000256" key="1">
    <source>
        <dbReference type="SAM" id="Phobius"/>
    </source>
</evidence>